<accession>A0A164SP85</accession>
<dbReference type="KEGG" id="dcr:108195594"/>
<dbReference type="PANTHER" id="PTHR10826">
    <property type="entry name" value="COMPLEMENT COMPONENT 1"/>
    <property type="match status" value="1"/>
</dbReference>
<name>A0A164SP85_DAUCS</name>
<organism evidence="2 3">
    <name type="scientific">Daucus carota subsp. sativus</name>
    <name type="common">Carrot</name>
    <dbReference type="NCBI Taxonomy" id="79200"/>
    <lineage>
        <taxon>Eukaryota</taxon>
        <taxon>Viridiplantae</taxon>
        <taxon>Streptophyta</taxon>
        <taxon>Embryophyta</taxon>
        <taxon>Tracheophyta</taxon>
        <taxon>Spermatophyta</taxon>
        <taxon>Magnoliopsida</taxon>
        <taxon>eudicotyledons</taxon>
        <taxon>Gunneridae</taxon>
        <taxon>Pentapetalae</taxon>
        <taxon>asterids</taxon>
        <taxon>campanulids</taxon>
        <taxon>Apiales</taxon>
        <taxon>Apiaceae</taxon>
        <taxon>Apioideae</taxon>
        <taxon>Scandiceae</taxon>
        <taxon>Daucinae</taxon>
        <taxon>Daucus</taxon>
        <taxon>Daucus sect. Daucus</taxon>
    </lineage>
</organism>
<feature type="compositionally biased region" description="Polar residues" evidence="1">
    <location>
        <begin position="240"/>
        <end position="252"/>
    </location>
</feature>
<dbReference type="PANTHER" id="PTHR10826:SF1">
    <property type="entry name" value="COMPLEMENT COMPONENT 1 Q SUBCOMPONENT-BINDING PROTEIN, MITOCHONDRIAL"/>
    <property type="match status" value="1"/>
</dbReference>
<reference evidence="2" key="2">
    <citation type="submission" date="2022-03" db="EMBL/GenBank/DDBJ databases">
        <title>Draft title - Genomic analysis of global carrot germplasm unveils the trajectory of domestication and the origin of high carotenoid orange carrot.</title>
        <authorList>
            <person name="Iorizzo M."/>
            <person name="Ellison S."/>
            <person name="Senalik D."/>
            <person name="Macko-Podgorni A."/>
            <person name="Grzebelus D."/>
            <person name="Bostan H."/>
            <person name="Rolling W."/>
            <person name="Curaba J."/>
            <person name="Simon P."/>
        </authorList>
    </citation>
    <scope>NUCLEOTIDE SEQUENCE</scope>
    <source>
        <tissue evidence="2">Leaf</tissue>
    </source>
</reference>
<dbReference type="GO" id="GO:0005759">
    <property type="term" value="C:mitochondrial matrix"/>
    <property type="evidence" value="ECO:0007669"/>
    <property type="project" value="InterPro"/>
</dbReference>
<reference evidence="2" key="1">
    <citation type="journal article" date="2016" name="Nat. Genet.">
        <title>A high-quality carrot genome assembly provides new insights into carotenoid accumulation and asterid genome evolution.</title>
        <authorList>
            <person name="Iorizzo M."/>
            <person name="Ellison S."/>
            <person name="Senalik D."/>
            <person name="Zeng P."/>
            <person name="Satapoomin P."/>
            <person name="Huang J."/>
            <person name="Bowman M."/>
            <person name="Iovene M."/>
            <person name="Sanseverino W."/>
            <person name="Cavagnaro P."/>
            <person name="Yildiz M."/>
            <person name="Macko-Podgorni A."/>
            <person name="Moranska E."/>
            <person name="Grzebelus E."/>
            <person name="Grzebelus D."/>
            <person name="Ashrafi H."/>
            <person name="Zheng Z."/>
            <person name="Cheng S."/>
            <person name="Spooner D."/>
            <person name="Van Deynze A."/>
            <person name="Simon P."/>
        </authorList>
    </citation>
    <scope>NUCLEOTIDE SEQUENCE</scope>
    <source>
        <tissue evidence="2">Leaf</tissue>
    </source>
</reference>
<gene>
    <name evidence="2" type="ORF">DCAR_0727017</name>
</gene>
<feature type="region of interest" description="Disordered" evidence="1">
    <location>
        <begin position="205"/>
        <end position="264"/>
    </location>
</feature>
<protein>
    <submittedName>
        <fullName evidence="2">Uncharacterized protein</fullName>
    </submittedName>
</protein>
<dbReference type="EMBL" id="CP093349">
    <property type="protein sequence ID" value="WOH07585.1"/>
    <property type="molecule type" value="Genomic_DNA"/>
</dbReference>
<sequence>MALTRILRLSSSPSLHHCGRAFSTALNHIPVVFPDTINRGSKTCSKRLIGPFLRNFSSSPEVSDEYLQSSVTEDLICSVKSLRRDVESLRTEVILLSAAVSSIQKCNARSVAGDKDDGNDFVGDSNEKETAKKSDFSEAMATHFNARFVINPEKKVVENMSDFSCNRDEKEKKTEKISDFSEAMATHFNTKIVISQDDKAAEKMSDASEAIRIRDTGDNNEKLAEKTSGFSGEMPKSDIEGNNENTTENLQKSDAEEYNNDTVSNCKEKDPLLKKIESEISHAEEFSRVSSQGVNFPDDFPFNVENDIPGSDSITLKRRYKSKDIIVQAGKPSVFTPITAEYYQFHKNISFRMPIHVEIRCANSEENDIAFDCAAYGTGYSIESVYSGECVYTNKLDFSELNDSLKTEFRKYLENRGITPSAANIIFGYMLDKANREKLRSLYNLKKLLEAGKTS</sequence>
<evidence type="ECO:0000313" key="3">
    <source>
        <dbReference type="Proteomes" id="UP000077755"/>
    </source>
</evidence>
<evidence type="ECO:0000313" key="2">
    <source>
        <dbReference type="EMBL" id="WOH07585.1"/>
    </source>
</evidence>
<feature type="compositionally biased region" description="Basic and acidic residues" evidence="1">
    <location>
        <begin position="205"/>
        <end position="225"/>
    </location>
</feature>
<feature type="region of interest" description="Disordered" evidence="1">
    <location>
        <begin position="114"/>
        <end position="134"/>
    </location>
</feature>
<dbReference type="AlphaFoldDB" id="A0A164SP85"/>
<dbReference type="InterPro" id="IPR036561">
    <property type="entry name" value="MAM33_sf"/>
</dbReference>
<dbReference type="InterPro" id="IPR003428">
    <property type="entry name" value="MAM33"/>
</dbReference>
<evidence type="ECO:0000256" key="1">
    <source>
        <dbReference type="SAM" id="MobiDB-lite"/>
    </source>
</evidence>
<dbReference type="SUPFAM" id="SSF54529">
    <property type="entry name" value="Mitochondrial glycoprotein MAM33-like"/>
    <property type="match status" value="1"/>
</dbReference>
<dbReference type="Pfam" id="PF02330">
    <property type="entry name" value="MAM33"/>
    <property type="match status" value="1"/>
</dbReference>
<feature type="compositionally biased region" description="Basic and acidic residues" evidence="1">
    <location>
        <begin position="125"/>
        <end position="134"/>
    </location>
</feature>
<dbReference type="Gene3D" id="3.10.280.10">
    <property type="entry name" value="Mitochondrial glycoprotein"/>
    <property type="match status" value="1"/>
</dbReference>
<dbReference type="Gramene" id="KZM86415">
    <property type="protein sequence ID" value="KZM86415"/>
    <property type="gene ID" value="DCAR_023549"/>
</dbReference>
<dbReference type="Proteomes" id="UP000077755">
    <property type="component" value="Chromosome 7"/>
</dbReference>
<proteinExistence type="predicted"/>
<keyword evidence="3" id="KW-1185">Reference proteome</keyword>